<reference evidence="7" key="2">
    <citation type="submission" date="2023-06" db="EMBL/GenBank/DDBJ databases">
        <authorList>
            <person name="Ma L."/>
            <person name="Liu K.-W."/>
            <person name="Li Z."/>
            <person name="Hsiao Y.-Y."/>
            <person name="Qi Y."/>
            <person name="Fu T."/>
            <person name="Tang G."/>
            <person name="Zhang D."/>
            <person name="Sun W.-H."/>
            <person name="Liu D.-K."/>
            <person name="Li Y."/>
            <person name="Chen G.-Z."/>
            <person name="Liu X.-D."/>
            <person name="Liao X.-Y."/>
            <person name="Jiang Y.-T."/>
            <person name="Yu X."/>
            <person name="Hao Y."/>
            <person name="Huang J."/>
            <person name="Zhao X.-W."/>
            <person name="Ke S."/>
            <person name="Chen Y.-Y."/>
            <person name="Wu W.-L."/>
            <person name="Hsu J.-L."/>
            <person name="Lin Y.-F."/>
            <person name="Huang M.-D."/>
            <person name="Li C.-Y."/>
            <person name="Huang L."/>
            <person name="Wang Z.-W."/>
            <person name="Zhao X."/>
            <person name="Zhong W.-Y."/>
            <person name="Peng D.-H."/>
            <person name="Ahmad S."/>
            <person name="Lan S."/>
            <person name="Zhang J.-S."/>
            <person name="Tsai W.-C."/>
            <person name="Van De Peer Y."/>
            <person name="Liu Z.-J."/>
        </authorList>
    </citation>
    <scope>NUCLEOTIDE SEQUENCE</scope>
    <source>
        <strain evidence="7">CP</strain>
        <tissue evidence="7">Leaves</tissue>
    </source>
</reference>
<dbReference type="Proteomes" id="UP001180020">
    <property type="component" value="Unassembled WGS sequence"/>
</dbReference>
<keyword evidence="3" id="KW-0804">Transcription</keyword>
<accession>A0AAV9F4R8</accession>
<evidence type="ECO:0000256" key="4">
    <source>
        <dbReference type="ARBA" id="ARBA00023242"/>
    </source>
</evidence>
<dbReference type="EMBL" id="JAUJYO010000004">
    <property type="protein sequence ID" value="KAK1319298.1"/>
    <property type="molecule type" value="Genomic_DNA"/>
</dbReference>
<keyword evidence="4" id="KW-0539">Nucleus</keyword>
<dbReference type="AlphaFoldDB" id="A0AAV9F4R8"/>
<name>A0AAV9F4R8_ACOCL</name>
<evidence type="ECO:0000313" key="7">
    <source>
        <dbReference type="EMBL" id="KAK1319298.1"/>
    </source>
</evidence>
<gene>
    <name evidence="7" type="ORF">QJS10_CPB04g01277</name>
</gene>
<proteinExistence type="predicted"/>
<keyword evidence="8" id="KW-1185">Reference proteome</keyword>
<sequence>MAPPPPLPAPTTQFIAAITRVAVSQICRSVGYDAAEGGALAALTSVAALYLRSLATSAASSSTSSGRTQPNLLDLASAVDSLASHRGFPGASDHRRPILSSSAVRDVIAFAAAVEEVPFAGPIEKQSEVRVSWPSYVEAGRDPPSPWVPPWLPMFPESEGEIRVSEEVENVKERCFDDEEKKRRSFDGGGDLPLERGRVVRFKLGLGFRGTKETPSWIRTDGSDRKRKRV</sequence>
<keyword evidence="2" id="KW-0805">Transcription regulation</keyword>
<dbReference type="Pfam" id="PF07524">
    <property type="entry name" value="Bromo_TP"/>
    <property type="match status" value="1"/>
</dbReference>
<evidence type="ECO:0000256" key="3">
    <source>
        <dbReference type="ARBA" id="ARBA00023163"/>
    </source>
</evidence>
<dbReference type="InterPro" id="IPR009072">
    <property type="entry name" value="Histone-fold"/>
</dbReference>
<evidence type="ECO:0000313" key="8">
    <source>
        <dbReference type="Proteomes" id="UP001180020"/>
    </source>
</evidence>
<dbReference type="PANTHER" id="PTHR46338">
    <property type="entry name" value="TRANSCRIPTION INITIATION FACTOR TFIID SUBUNIT 8"/>
    <property type="match status" value="1"/>
</dbReference>
<comment type="caution">
    <text evidence="7">The sequence shown here is derived from an EMBL/GenBank/DDBJ whole genome shotgun (WGS) entry which is preliminary data.</text>
</comment>
<dbReference type="GO" id="GO:0005669">
    <property type="term" value="C:transcription factor TFIID complex"/>
    <property type="evidence" value="ECO:0007669"/>
    <property type="project" value="InterPro"/>
</dbReference>
<evidence type="ECO:0000256" key="2">
    <source>
        <dbReference type="ARBA" id="ARBA00023015"/>
    </source>
</evidence>
<dbReference type="GO" id="GO:0046982">
    <property type="term" value="F:protein heterodimerization activity"/>
    <property type="evidence" value="ECO:0007669"/>
    <property type="project" value="InterPro"/>
</dbReference>
<dbReference type="PANTHER" id="PTHR46338:SF1">
    <property type="entry name" value="TRANSCRIPTION INITIATION FACTOR TFIID SUBUNIT 8"/>
    <property type="match status" value="1"/>
</dbReference>
<comment type="subcellular location">
    <subcellularLocation>
        <location evidence="1">Nucleus</location>
    </subcellularLocation>
</comment>
<dbReference type="InterPro" id="IPR037818">
    <property type="entry name" value="TAF8"/>
</dbReference>
<evidence type="ECO:0000259" key="6">
    <source>
        <dbReference type="SMART" id="SM00576"/>
    </source>
</evidence>
<dbReference type="SMART" id="SM00576">
    <property type="entry name" value="BTP"/>
    <property type="match status" value="1"/>
</dbReference>
<organism evidence="7 8">
    <name type="scientific">Acorus calamus</name>
    <name type="common">Sweet flag</name>
    <dbReference type="NCBI Taxonomy" id="4465"/>
    <lineage>
        <taxon>Eukaryota</taxon>
        <taxon>Viridiplantae</taxon>
        <taxon>Streptophyta</taxon>
        <taxon>Embryophyta</taxon>
        <taxon>Tracheophyta</taxon>
        <taxon>Spermatophyta</taxon>
        <taxon>Magnoliopsida</taxon>
        <taxon>Liliopsida</taxon>
        <taxon>Acoraceae</taxon>
        <taxon>Acorus</taxon>
    </lineage>
</organism>
<dbReference type="InterPro" id="IPR006565">
    <property type="entry name" value="BTP"/>
</dbReference>
<feature type="domain" description="Bromodomain associated" evidence="6">
    <location>
        <begin position="12"/>
        <end position="88"/>
    </location>
</feature>
<feature type="region of interest" description="Disordered" evidence="5">
    <location>
        <begin position="211"/>
        <end position="230"/>
    </location>
</feature>
<evidence type="ECO:0000256" key="5">
    <source>
        <dbReference type="SAM" id="MobiDB-lite"/>
    </source>
</evidence>
<reference evidence="7" key="1">
    <citation type="journal article" date="2023" name="Nat. Commun.">
        <title>Diploid and tetraploid genomes of Acorus and the evolution of monocots.</title>
        <authorList>
            <person name="Ma L."/>
            <person name="Liu K.W."/>
            <person name="Li Z."/>
            <person name="Hsiao Y.Y."/>
            <person name="Qi Y."/>
            <person name="Fu T."/>
            <person name="Tang G.D."/>
            <person name="Zhang D."/>
            <person name="Sun W.H."/>
            <person name="Liu D.K."/>
            <person name="Li Y."/>
            <person name="Chen G.Z."/>
            <person name="Liu X.D."/>
            <person name="Liao X.Y."/>
            <person name="Jiang Y.T."/>
            <person name="Yu X."/>
            <person name="Hao Y."/>
            <person name="Huang J."/>
            <person name="Zhao X.W."/>
            <person name="Ke S."/>
            <person name="Chen Y.Y."/>
            <person name="Wu W.L."/>
            <person name="Hsu J.L."/>
            <person name="Lin Y.F."/>
            <person name="Huang M.D."/>
            <person name="Li C.Y."/>
            <person name="Huang L."/>
            <person name="Wang Z.W."/>
            <person name="Zhao X."/>
            <person name="Zhong W.Y."/>
            <person name="Peng D.H."/>
            <person name="Ahmad S."/>
            <person name="Lan S."/>
            <person name="Zhang J.S."/>
            <person name="Tsai W.C."/>
            <person name="Van de Peer Y."/>
            <person name="Liu Z.J."/>
        </authorList>
    </citation>
    <scope>NUCLEOTIDE SEQUENCE</scope>
    <source>
        <strain evidence="7">CP</strain>
    </source>
</reference>
<evidence type="ECO:0000256" key="1">
    <source>
        <dbReference type="ARBA" id="ARBA00004123"/>
    </source>
</evidence>
<dbReference type="Gene3D" id="1.10.20.10">
    <property type="entry name" value="Histone, subunit A"/>
    <property type="match status" value="1"/>
</dbReference>
<protein>
    <recommendedName>
        <fullName evidence="6">Bromodomain associated domain-containing protein</fullName>
    </recommendedName>
</protein>